<keyword evidence="2" id="KW-1185">Reference proteome</keyword>
<dbReference type="WBParaSite" id="scaffold2072_cov178.g4188">
    <property type="protein sequence ID" value="scaffold2072_cov178.g4188"/>
    <property type="gene ID" value="scaffold2072_cov178.g4188"/>
</dbReference>
<name>A0A915LW55_MELJA</name>
<evidence type="ECO:0000313" key="2">
    <source>
        <dbReference type="Proteomes" id="UP000887561"/>
    </source>
</evidence>
<protein>
    <submittedName>
        <fullName evidence="3">Uncharacterized protein</fullName>
    </submittedName>
</protein>
<organism evidence="2 3">
    <name type="scientific">Meloidogyne javanica</name>
    <name type="common">Root-knot nematode worm</name>
    <dbReference type="NCBI Taxonomy" id="6303"/>
    <lineage>
        <taxon>Eukaryota</taxon>
        <taxon>Metazoa</taxon>
        <taxon>Ecdysozoa</taxon>
        <taxon>Nematoda</taxon>
        <taxon>Chromadorea</taxon>
        <taxon>Rhabditida</taxon>
        <taxon>Tylenchina</taxon>
        <taxon>Tylenchomorpha</taxon>
        <taxon>Tylenchoidea</taxon>
        <taxon>Meloidogynidae</taxon>
        <taxon>Meloidogyninae</taxon>
        <taxon>Meloidogyne</taxon>
        <taxon>Meloidogyne incognita group</taxon>
    </lineage>
</organism>
<evidence type="ECO:0000313" key="3">
    <source>
        <dbReference type="WBParaSite" id="scaffold2072_cov178.g4188"/>
    </source>
</evidence>
<evidence type="ECO:0000256" key="1">
    <source>
        <dbReference type="SAM" id="MobiDB-lite"/>
    </source>
</evidence>
<accession>A0A915LW55</accession>
<dbReference type="Proteomes" id="UP000887561">
    <property type="component" value="Unplaced"/>
</dbReference>
<proteinExistence type="predicted"/>
<reference evidence="3" key="1">
    <citation type="submission" date="2022-11" db="UniProtKB">
        <authorList>
            <consortium name="WormBaseParasite"/>
        </authorList>
    </citation>
    <scope>IDENTIFICATION</scope>
</reference>
<feature type="region of interest" description="Disordered" evidence="1">
    <location>
        <begin position="1"/>
        <end position="26"/>
    </location>
</feature>
<sequence>MLSYQVPPKSAQERSEENDELFGQLGKSGENAELLGQLGKREENDELFGHHGKSEELDKLFGQLRKIRIFIEDEGKKLTGVEASEEENNLEDKEVKQTFTIVEKIRISDTVNGDEIRFPAADCHLQKYSVYELSAIWPDKPPIPSSRYLLRSDCRRDVGWRTLSNSEIAEHSEQQQQSSDNQQKIQLFAPNTRNSFEFEAVSIGHLEFAEMEVFCSDVQNFSWECSELIITDTNTALYYKFKFDGPFSETCRLQRCQTLPFNEATK</sequence>
<dbReference type="AlphaFoldDB" id="A0A915LW55"/>